<accession>A0A5B1LE84</accession>
<dbReference type="InterPro" id="IPR029045">
    <property type="entry name" value="ClpP/crotonase-like_dom_sf"/>
</dbReference>
<dbReference type="EMBL" id="VUJV01000003">
    <property type="protein sequence ID" value="KAA1418952.1"/>
    <property type="molecule type" value="Genomic_DNA"/>
</dbReference>
<dbReference type="RefSeq" id="WP_149728292.1">
    <property type="nucleotide sequence ID" value="NZ_VUJV01000003.1"/>
</dbReference>
<dbReference type="Gene3D" id="1.10.12.10">
    <property type="entry name" value="Lyase 2-enoyl-coa Hydratase, Chain A, domain 2"/>
    <property type="match status" value="1"/>
</dbReference>
<comment type="caution">
    <text evidence="3">The sequence shown here is derived from an EMBL/GenBank/DDBJ whole genome shotgun (WGS) entry which is preliminary data.</text>
</comment>
<evidence type="ECO:0000313" key="3">
    <source>
        <dbReference type="EMBL" id="KAA1418952.1"/>
    </source>
</evidence>
<gene>
    <name evidence="3" type="ORF">F0U44_10810</name>
</gene>
<dbReference type="Gene3D" id="3.90.226.10">
    <property type="entry name" value="2-enoyl-CoA Hydratase, Chain A, domain 1"/>
    <property type="match status" value="1"/>
</dbReference>
<reference evidence="3 4" key="1">
    <citation type="submission" date="2019-09" db="EMBL/GenBank/DDBJ databases">
        <title>Nocardioides panacisoli sp. nov., isolated from the soil of a ginseng field.</title>
        <authorList>
            <person name="Cho C."/>
        </authorList>
    </citation>
    <scope>NUCLEOTIDE SEQUENCE [LARGE SCALE GENOMIC DNA]</scope>
    <source>
        <strain evidence="3 4">BN130099</strain>
    </source>
</reference>
<evidence type="ECO:0000313" key="4">
    <source>
        <dbReference type="Proteomes" id="UP000325003"/>
    </source>
</evidence>
<dbReference type="InterPro" id="IPR018376">
    <property type="entry name" value="Enoyl-CoA_hyd/isom_CS"/>
</dbReference>
<reference evidence="3 4" key="2">
    <citation type="submission" date="2019-09" db="EMBL/GenBank/DDBJ databases">
        <authorList>
            <person name="Jin C."/>
        </authorList>
    </citation>
    <scope>NUCLEOTIDE SEQUENCE [LARGE SCALE GENOMIC DNA]</scope>
    <source>
        <strain evidence="3 4">BN130099</strain>
    </source>
</reference>
<keyword evidence="4" id="KW-1185">Reference proteome</keyword>
<dbReference type="InterPro" id="IPR001753">
    <property type="entry name" value="Enoyl-CoA_hydra/iso"/>
</dbReference>
<dbReference type="AlphaFoldDB" id="A0A5B1LE84"/>
<proteinExistence type="inferred from homology"/>
<dbReference type="GO" id="GO:0003824">
    <property type="term" value="F:catalytic activity"/>
    <property type="evidence" value="ECO:0007669"/>
    <property type="project" value="InterPro"/>
</dbReference>
<comment type="similarity">
    <text evidence="1 2">Belongs to the enoyl-CoA hydratase/isomerase family.</text>
</comment>
<evidence type="ECO:0000256" key="1">
    <source>
        <dbReference type="ARBA" id="ARBA00005254"/>
    </source>
</evidence>
<dbReference type="PANTHER" id="PTHR43459:SF1">
    <property type="entry name" value="EG:BACN32G11.4 PROTEIN"/>
    <property type="match status" value="1"/>
</dbReference>
<name>A0A5B1LE84_9ACTN</name>
<dbReference type="SUPFAM" id="SSF52096">
    <property type="entry name" value="ClpP/crotonase"/>
    <property type="match status" value="1"/>
</dbReference>
<dbReference type="InterPro" id="IPR014748">
    <property type="entry name" value="Enoyl-CoA_hydra_C"/>
</dbReference>
<dbReference type="Pfam" id="PF00378">
    <property type="entry name" value="ECH_1"/>
    <property type="match status" value="1"/>
</dbReference>
<sequence>MTDAPVLIDRLADSTGAVAIVTLNRPDRRNALTVDLKEALVAALAEVAGDESVRAVVLAGSGPAFCVGQDLGEHAAALDADATTAFDTVAAHYAPIVTSLATMPKPVVAAVNGTCVGAGLGFALACDLRVFAAGTTLGTAFSAIGLTCDSGLAGTLPRAVGEAKARELVLLGRNFTPEEAVGWGISGEIVPAEEVLAAATKIATRLAAGPTLAYAESKRLLASGIDRPLADTLAAEGDAQARCGRTQDHAGAVRAFLDRDRPTFSGR</sequence>
<evidence type="ECO:0000256" key="2">
    <source>
        <dbReference type="RuleBase" id="RU003707"/>
    </source>
</evidence>
<organism evidence="3 4">
    <name type="scientific">Nocardioides humilatus</name>
    <dbReference type="NCBI Taxonomy" id="2607660"/>
    <lineage>
        <taxon>Bacteria</taxon>
        <taxon>Bacillati</taxon>
        <taxon>Actinomycetota</taxon>
        <taxon>Actinomycetes</taxon>
        <taxon>Propionibacteriales</taxon>
        <taxon>Nocardioidaceae</taxon>
        <taxon>Nocardioides</taxon>
    </lineage>
</organism>
<protein>
    <submittedName>
        <fullName evidence="3">Enoyl-CoA hydratase</fullName>
    </submittedName>
</protein>
<dbReference type="PANTHER" id="PTHR43459">
    <property type="entry name" value="ENOYL-COA HYDRATASE"/>
    <property type="match status" value="1"/>
</dbReference>
<dbReference type="Proteomes" id="UP000325003">
    <property type="component" value="Unassembled WGS sequence"/>
</dbReference>
<dbReference type="CDD" id="cd06558">
    <property type="entry name" value="crotonase-like"/>
    <property type="match status" value="1"/>
</dbReference>
<dbReference type="PROSITE" id="PS00166">
    <property type="entry name" value="ENOYL_COA_HYDRATASE"/>
    <property type="match status" value="1"/>
</dbReference>